<dbReference type="AlphaFoldDB" id="I1CVR6"/>
<name>I1CVR6_RHIO9</name>
<organism evidence="1 2">
    <name type="scientific">Rhizopus delemar (strain RA 99-880 / ATCC MYA-4621 / FGSC 9543 / NRRL 43880)</name>
    <name type="common">Mucormycosis agent</name>
    <name type="synonym">Rhizopus arrhizus var. delemar</name>
    <dbReference type="NCBI Taxonomy" id="246409"/>
    <lineage>
        <taxon>Eukaryota</taxon>
        <taxon>Fungi</taxon>
        <taxon>Fungi incertae sedis</taxon>
        <taxon>Mucoromycota</taxon>
        <taxon>Mucoromycotina</taxon>
        <taxon>Mucoromycetes</taxon>
        <taxon>Mucorales</taxon>
        <taxon>Mucorineae</taxon>
        <taxon>Rhizopodaceae</taxon>
        <taxon>Rhizopus</taxon>
    </lineage>
</organism>
<dbReference type="VEuPathDB" id="FungiDB:RO3G_17144"/>
<evidence type="ECO:0000313" key="1">
    <source>
        <dbReference type="EMBL" id="EIE92546.1"/>
    </source>
</evidence>
<dbReference type="RefSeq" id="XP_067527942.1">
    <property type="nucleotide sequence ID" value="XM_067671728.1"/>
</dbReference>
<dbReference type="InParanoid" id="I1CVR6"/>
<reference evidence="1 2" key="1">
    <citation type="journal article" date="2009" name="PLoS Genet.">
        <title>Genomic analysis of the basal lineage fungus Rhizopus oryzae reveals a whole-genome duplication.</title>
        <authorList>
            <person name="Ma L.-J."/>
            <person name="Ibrahim A.S."/>
            <person name="Skory C."/>
            <person name="Grabherr M.G."/>
            <person name="Burger G."/>
            <person name="Butler M."/>
            <person name="Elias M."/>
            <person name="Idnurm A."/>
            <person name="Lang B.F."/>
            <person name="Sone T."/>
            <person name="Abe A."/>
            <person name="Calvo S.E."/>
            <person name="Corrochano L.M."/>
            <person name="Engels R."/>
            <person name="Fu J."/>
            <person name="Hansberg W."/>
            <person name="Kim J.-M."/>
            <person name="Kodira C.D."/>
            <person name="Koehrsen M.J."/>
            <person name="Liu B."/>
            <person name="Miranda-Saavedra D."/>
            <person name="O'Leary S."/>
            <person name="Ortiz-Castellanos L."/>
            <person name="Poulter R."/>
            <person name="Rodriguez-Romero J."/>
            <person name="Ruiz-Herrera J."/>
            <person name="Shen Y.-Q."/>
            <person name="Zeng Q."/>
            <person name="Galagan J."/>
            <person name="Birren B.W."/>
            <person name="Cuomo C.A."/>
            <person name="Wickes B.L."/>
        </authorList>
    </citation>
    <scope>NUCLEOTIDE SEQUENCE [LARGE SCALE GENOMIC DNA]</scope>
    <source>
        <strain evidence="2">RA 99-880 / ATCC MYA-4621 / FGSC 9543 / NRRL 43880</strain>
    </source>
</reference>
<protein>
    <submittedName>
        <fullName evidence="1">Uncharacterized protein</fullName>
    </submittedName>
</protein>
<dbReference type="GeneID" id="93624109"/>
<accession>I1CVR6</accession>
<keyword evidence="2" id="KW-1185">Reference proteome</keyword>
<sequence length="69" mass="7907">MSTEKYSRAIAIQIDTPKYEDFYIREMNGECTYMSYISQGKTRSFKLKIAKNLSTSAAVKQLEVHIHAA</sequence>
<gene>
    <name evidence="1" type="ORF">RO3G_17144</name>
</gene>
<proteinExistence type="predicted"/>
<dbReference type="Proteomes" id="UP000009138">
    <property type="component" value="Unassembled WGS sequence"/>
</dbReference>
<dbReference type="EMBL" id="GG669512">
    <property type="protein sequence ID" value="EIE92546.1"/>
    <property type="molecule type" value="Genomic_DNA"/>
</dbReference>
<evidence type="ECO:0000313" key="2">
    <source>
        <dbReference type="Proteomes" id="UP000009138"/>
    </source>
</evidence>